<reference evidence="1 4" key="2">
    <citation type="submission" date="2024-10" db="EMBL/GenBank/DDBJ databases">
        <authorList>
            <person name="Deangelis K."/>
            <person name="Huntemann M."/>
            <person name="Clum A."/>
            <person name="Wang J."/>
            <person name="Palaniappan K."/>
            <person name="Ritter S."/>
            <person name="Chen I.-M."/>
            <person name="Stamatis D."/>
            <person name="Reddy T."/>
            <person name="O'Malley R."/>
            <person name="Daum C."/>
            <person name="Ng V."/>
            <person name="Ivanova N."/>
            <person name="Kyrpides N."/>
            <person name="Woyke T."/>
        </authorList>
    </citation>
    <scope>NUCLEOTIDE SEQUENCE [LARGE SCALE GENOMIC DNA]</scope>
    <source>
        <strain evidence="1 4">GAS97</strain>
    </source>
</reference>
<gene>
    <name evidence="1" type="ORF">ABH943_002046</name>
    <name evidence="2" type="ORF">AWB69_02276</name>
</gene>
<dbReference type="EMBL" id="FCOK02000011">
    <property type="protein sequence ID" value="SAL29009.1"/>
    <property type="molecule type" value="Genomic_DNA"/>
</dbReference>
<protein>
    <submittedName>
        <fullName evidence="2">Uncharacterized protein</fullName>
    </submittedName>
</protein>
<evidence type="ECO:0000313" key="3">
    <source>
        <dbReference type="Proteomes" id="UP000054683"/>
    </source>
</evidence>
<keyword evidence="4" id="KW-1185">Reference proteome</keyword>
<dbReference type="Proteomes" id="UP001620514">
    <property type="component" value="Unassembled WGS sequence"/>
</dbReference>
<proteinExistence type="predicted"/>
<sequence length="130" mass="14590">MIKLDTTLHYAALSYLVQHEGEHFNHDRILLIDRCVSHLTETQCVSQREAEVATLQAYGERESRRCKAYVDMSLTTSHSIFIRDPATGRLRVFTVAELIDLVKTPALSSLPVPSSRHMLANGITELPLTA</sequence>
<reference evidence="2 3" key="1">
    <citation type="submission" date="2016-01" db="EMBL/GenBank/DDBJ databases">
        <authorList>
            <person name="Oliw E.H."/>
        </authorList>
    </citation>
    <scope>NUCLEOTIDE SEQUENCE [LARGE SCALE GENOMIC DNA]</scope>
    <source>
        <strain evidence="2">LMG 27134</strain>
    </source>
</reference>
<dbReference type="OrthoDB" id="9132645at2"/>
<dbReference type="RefSeq" id="WP_062084943.1">
    <property type="nucleotide sequence ID" value="NZ_FCOK02000011.1"/>
</dbReference>
<evidence type="ECO:0000313" key="4">
    <source>
        <dbReference type="Proteomes" id="UP001620514"/>
    </source>
</evidence>
<dbReference type="Proteomes" id="UP000054683">
    <property type="component" value="Unassembled WGS sequence"/>
</dbReference>
<name>A0A158GBK9_9BURK</name>
<evidence type="ECO:0000313" key="2">
    <source>
        <dbReference type="EMBL" id="SAL29009.1"/>
    </source>
</evidence>
<reference evidence="1 4" key="3">
    <citation type="submission" date="2024-11" db="EMBL/GenBank/DDBJ databases">
        <title>Using genomics to understand microbial adaptation to soil warming.</title>
        <authorList>
            <person name="Deangelis K.M. PhD."/>
        </authorList>
    </citation>
    <scope>NUCLEOTIDE SEQUENCE [LARGE SCALE GENOMIC DNA]</scope>
    <source>
        <strain evidence="1 4">GAS97</strain>
    </source>
</reference>
<dbReference type="EMBL" id="JBIYDN010000005">
    <property type="protein sequence ID" value="MFK4442031.1"/>
    <property type="molecule type" value="Genomic_DNA"/>
</dbReference>
<evidence type="ECO:0000313" key="1">
    <source>
        <dbReference type="EMBL" id="MFK4442031.1"/>
    </source>
</evidence>
<organism evidence="2 3">
    <name type="scientific">Caballeronia udeis</name>
    <dbReference type="NCBI Taxonomy" id="1232866"/>
    <lineage>
        <taxon>Bacteria</taxon>
        <taxon>Pseudomonadati</taxon>
        <taxon>Pseudomonadota</taxon>
        <taxon>Betaproteobacteria</taxon>
        <taxon>Burkholderiales</taxon>
        <taxon>Burkholderiaceae</taxon>
        <taxon>Caballeronia</taxon>
    </lineage>
</organism>
<accession>A0A158GBK9</accession>
<dbReference type="AlphaFoldDB" id="A0A158GBK9"/>